<gene>
    <name evidence="3" type="ORF">RJT34_18430</name>
</gene>
<dbReference type="AlphaFoldDB" id="A0AAN9PEJ5"/>
<dbReference type="GO" id="GO:0016747">
    <property type="term" value="F:acyltransferase activity, transferring groups other than amino-acyl groups"/>
    <property type="evidence" value="ECO:0007669"/>
    <property type="project" value="UniProtKB-ARBA"/>
</dbReference>
<accession>A0AAN9PEJ5</accession>
<keyword evidence="4" id="KW-1185">Reference proteome</keyword>
<reference evidence="3 4" key="1">
    <citation type="submission" date="2024-01" db="EMBL/GenBank/DDBJ databases">
        <title>The genomes of 5 underutilized Papilionoideae crops provide insights into root nodulation and disease resistance.</title>
        <authorList>
            <person name="Yuan L."/>
        </authorList>
    </citation>
    <scope>NUCLEOTIDE SEQUENCE [LARGE SCALE GENOMIC DNA]</scope>
    <source>
        <strain evidence="3">LY-2023</strain>
        <tissue evidence="3">Leaf</tissue>
    </source>
</reference>
<evidence type="ECO:0000313" key="3">
    <source>
        <dbReference type="EMBL" id="KAK7295521.1"/>
    </source>
</evidence>
<dbReference type="PANTHER" id="PTHR31625">
    <property type="match status" value="1"/>
</dbReference>
<evidence type="ECO:0000313" key="4">
    <source>
        <dbReference type="Proteomes" id="UP001359559"/>
    </source>
</evidence>
<organism evidence="3 4">
    <name type="scientific">Clitoria ternatea</name>
    <name type="common">Butterfly pea</name>
    <dbReference type="NCBI Taxonomy" id="43366"/>
    <lineage>
        <taxon>Eukaryota</taxon>
        <taxon>Viridiplantae</taxon>
        <taxon>Streptophyta</taxon>
        <taxon>Embryophyta</taxon>
        <taxon>Tracheophyta</taxon>
        <taxon>Spermatophyta</taxon>
        <taxon>Magnoliopsida</taxon>
        <taxon>eudicotyledons</taxon>
        <taxon>Gunneridae</taxon>
        <taxon>Pentapetalae</taxon>
        <taxon>rosids</taxon>
        <taxon>fabids</taxon>
        <taxon>Fabales</taxon>
        <taxon>Fabaceae</taxon>
        <taxon>Papilionoideae</taxon>
        <taxon>50 kb inversion clade</taxon>
        <taxon>NPAAA clade</taxon>
        <taxon>indigoferoid/millettioid clade</taxon>
        <taxon>Phaseoleae</taxon>
        <taxon>Clitoria</taxon>
    </lineage>
</organism>
<dbReference type="Gene3D" id="3.30.559.10">
    <property type="entry name" value="Chloramphenicol acetyltransferase-like domain"/>
    <property type="match status" value="1"/>
</dbReference>
<dbReference type="Proteomes" id="UP001359559">
    <property type="component" value="Unassembled WGS sequence"/>
</dbReference>
<dbReference type="InterPro" id="IPR051504">
    <property type="entry name" value="Plant_metabolite_acyltrans"/>
</dbReference>
<evidence type="ECO:0000256" key="2">
    <source>
        <dbReference type="ARBA" id="ARBA00023315"/>
    </source>
</evidence>
<proteinExistence type="predicted"/>
<name>A0AAN9PEJ5_CLITE</name>
<keyword evidence="2" id="KW-0012">Acyltransferase</keyword>
<protein>
    <submittedName>
        <fullName evidence="3">Uncharacterized protein</fullName>
    </submittedName>
</protein>
<dbReference type="InterPro" id="IPR023213">
    <property type="entry name" value="CAT-like_dom_sf"/>
</dbReference>
<evidence type="ECO:0000256" key="1">
    <source>
        <dbReference type="ARBA" id="ARBA00022679"/>
    </source>
</evidence>
<sequence>MVRHRFTLSRDQVKNLKKWMAIICQSIGLETLHLSTFVVTCSSIWVCKVKSKEIKVDIDHKDDDDYCMTFLADRHNRSDLTIPSTYFGSCLTFCHVELQRNKLVGENGIFEDQCVSDCRDEECGIEVGLVLNEIQMTKFNTVLEEQLRNMGVSN</sequence>
<comment type="caution">
    <text evidence="3">The sequence shown here is derived from an EMBL/GenBank/DDBJ whole genome shotgun (WGS) entry which is preliminary data.</text>
</comment>
<keyword evidence="1" id="KW-0808">Transferase</keyword>
<dbReference type="EMBL" id="JAYKXN010000004">
    <property type="protein sequence ID" value="KAK7295521.1"/>
    <property type="molecule type" value="Genomic_DNA"/>
</dbReference>